<organism evidence="3 4">
    <name type="scientific">Fusarium torreyae</name>
    <dbReference type="NCBI Taxonomy" id="1237075"/>
    <lineage>
        <taxon>Eukaryota</taxon>
        <taxon>Fungi</taxon>
        <taxon>Dikarya</taxon>
        <taxon>Ascomycota</taxon>
        <taxon>Pezizomycotina</taxon>
        <taxon>Sordariomycetes</taxon>
        <taxon>Hypocreomycetidae</taxon>
        <taxon>Hypocreales</taxon>
        <taxon>Nectriaceae</taxon>
        <taxon>Fusarium</taxon>
    </lineage>
</organism>
<dbReference type="InterPro" id="IPR001466">
    <property type="entry name" value="Beta-lactam-related"/>
</dbReference>
<dbReference type="Proteomes" id="UP001152049">
    <property type="component" value="Unassembled WGS sequence"/>
</dbReference>
<dbReference type="Pfam" id="PF00144">
    <property type="entry name" value="Beta-lactamase"/>
    <property type="match status" value="1"/>
</dbReference>
<comment type="similarity">
    <text evidence="1">Belongs to the peptidase S12 family.</text>
</comment>
<accession>A0A9W8S8G7</accession>
<dbReference type="Pfam" id="PF17660">
    <property type="entry name" value="BTRD1"/>
    <property type="match status" value="2"/>
</dbReference>
<evidence type="ECO:0000259" key="2">
    <source>
        <dbReference type="Pfam" id="PF00144"/>
    </source>
</evidence>
<dbReference type="AlphaFoldDB" id="A0A9W8S8G7"/>
<feature type="domain" description="Beta-lactamase-related" evidence="2">
    <location>
        <begin position="225"/>
        <end position="301"/>
    </location>
</feature>
<proteinExistence type="inferred from homology"/>
<dbReference type="PANTHER" id="PTHR46825">
    <property type="entry name" value="D-ALANYL-D-ALANINE-CARBOXYPEPTIDASE/ENDOPEPTIDASE AMPH"/>
    <property type="match status" value="1"/>
</dbReference>
<evidence type="ECO:0000256" key="1">
    <source>
        <dbReference type="ARBA" id="ARBA00038215"/>
    </source>
</evidence>
<sequence length="312" mass="35253">MIHGVNKTKFGSWVQEWRKADFVSTHASATGPADDAIYAGVMERVDVRNWSQSCGIKDLNNNTSLDPETQSDPPMVIRGFSMYGTPEERRYCVLGHQNIGNEHTLLLPSPRNFTCIFNAKVAKRFWRPSKLPFSNDHIILPIFTDTGVGNWSAVTKHSKTELRDRIYVAKQNGMYPINIQGGGSGSNEQFTAIFAKPTAPKPRRWHAREEVVNFNNNPAAKMAMDKIIRDFLKKNGVRQAQVVIAYDGQMRLEQGYTWAEDDRKVVTPDDVFFLGSISKTSTHAAIQWLVDESKLNFIDHVYPLLGYEPSDS</sequence>
<dbReference type="SUPFAM" id="SSF56601">
    <property type="entry name" value="beta-lactamase/transpeptidase-like"/>
    <property type="match status" value="1"/>
</dbReference>
<evidence type="ECO:0000313" key="3">
    <source>
        <dbReference type="EMBL" id="KAJ4267704.1"/>
    </source>
</evidence>
<protein>
    <recommendedName>
        <fullName evidence="2">Beta-lactamase-related domain-containing protein</fullName>
    </recommendedName>
</protein>
<dbReference type="PANTHER" id="PTHR46825:SF9">
    <property type="entry name" value="BETA-LACTAMASE-RELATED DOMAIN-CONTAINING PROTEIN"/>
    <property type="match status" value="1"/>
</dbReference>
<dbReference type="OrthoDB" id="5946976at2759"/>
<evidence type="ECO:0000313" key="4">
    <source>
        <dbReference type="Proteomes" id="UP001152049"/>
    </source>
</evidence>
<dbReference type="EMBL" id="JAOQAZ010000004">
    <property type="protein sequence ID" value="KAJ4267704.1"/>
    <property type="molecule type" value="Genomic_DNA"/>
</dbReference>
<gene>
    <name evidence="3" type="ORF">NW762_003818</name>
</gene>
<comment type="caution">
    <text evidence="3">The sequence shown here is derived from an EMBL/GenBank/DDBJ whole genome shotgun (WGS) entry which is preliminary data.</text>
</comment>
<name>A0A9W8S8G7_9HYPO</name>
<dbReference type="Gene3D" id="3.40.710.10">
    <property type="entry name" value="DD-peptidase/beta-lactamase superfamily"/>
    <property type="match status" value="1"/>
</dbReference>
<keyword evidence="4" id="KW-1185">Reference proteome</keyword>
<reference evidence="3" key="1">
    <citation type="submission" date="2022-09" db="EMBL/GenBank/DDBJ databases">
        <title>Fusarium specimens isolated from Avocado Roots.</title>
        <authorList>
            <person name="Stajich J."/>
            <person name="Roper C."/>
            <person name="Heimlech-Rivalta G."/>
        </authorList>
    </citation>
    <scope>NUCLEOTIDE SEQUENCE</scope>
    <source>
        <strain evidence="3">CF00136</strain>
    </source>
</reference>
<dbReference type="InterPro" id="IPR012338">
    <property type="entry name" value="Beta-lactam/transpept-like"/>
</dbReference>
<dbReference type="InterPro" id="IPR049511">
    <property type="entry name" value="PGH-like_rpt"/>
</dbReference>
<dbReference type="InterPro" id="IPR050491">
    <property type="entry name" value="AmpC-like"/>
</dbReference>